<proteinExistence type="predicted"/>
<name>A0A7S1C005_9STRA</name>
<accession>A0A7S1C005</accession>
<dbReference type="EMBL" id="HBFR01039952">
    <property type="protein sequence ID" value="CAD8901992.1"/>
    <property type="molecule type" value="Transcribed_RNA"/>
</dbReference>
<protein>
    <submittedName>
        <fullName evidence="1">Uncharacterized protein</fullName>
    </submittedName>
</protein>
<dbReference type="InterPro" id="IPR009218">
    <property type="entry name" value="HD_phosphohydro"/>
</dbReference>
<dbReference type="PANTHER" id="PTHR21174:SF0">
    <property type="entry name" value="HD PHOSPHOHYDROLASE FAMILY PROTEIN-RELATED"/>
    <property type="match status" value="1"/>
</dbReference>
<evidence type="ECO:0000313" key="1">
    <source>
        <dbReference type="EMBL" id="CAD8901992.1"/>
    </source>
</evidence>
<gene>
    <name evidence="1" type="ORF">CHYS00102_LOCUS29211</name>
</gene>
<dbReference type="PANTHER" id="PTHR21174">
    <property type="match status" value="1"/>
</dbReference>
<dbReference type="AlphaFoldDB" id="A0A7S1C005"/>
<sequence length="362" mass="40817">MALRKSPPSDNSDTFFAATTRSCTSVFFPSSSGRPPAWICSNTTFSPCSDVGDRRRPDAGGDIGPSLSERWEKSMAYIRYMYAGDGAVDGEEDDGGFDSVSLSWFNKIISAHAQASARNDTDGEPRHYHTMVHLEEMFGYLDWSLSAVLPSTSDDDEDSDQLRFSASALCTMATFFHDAVYNPRSGTNEEDSTVLYERFASELDDLFTLQRRDKIGDRNWPTRERPQSFHVSVVRFILCTKSHTVAKVHMSETERHALECFLDADMSVLGKYREAYSTYAAAIRSEYGHVPHEIYCRERGLILRKFLKGIKEGISPLYITMCMREELENRAVENLCWEIRMLEKGIIPGKGGTTTVVGENFN</sequence>
<organism evidence="1">
    <name type="scientific">Corethron hystrix</name>
    <dbReference type="NCBI Taxonomy" id="216773"/>
    <lineage>
        <taxon>Eukaryota</taxon>
        <taxon>Sar</taxon>
        <taxon>Stramenopiles</taxon>
        <taxon>Ochrophyta</taxon>
        <taxon>Bacillariophyta</taxon>
        <taxon>Coscinodiscophyceae</taxon>
        <taxon>Corethrophycidae</taxon>
        <taxon>Corethrales</taxon>
        <taxon>Corethraceae</taxon>
        <taxon>Corethron</taxon>
    </lineage>
</organism>
<reference evidence="1" key="1">
    <citation type="submission" date="2021-01" db="EMBL/GenBank/DDBJ databases">
        <authorList>
            <person name="Corre E."/>
            <person name="Pelletier E."/>
            <person name="Niang G."/>
            <person name="Scheremetjew M."/>
            <person name="Finn R."/>
            <person name="Kale V."/>
            <person name="Holt S."/>
            <person name="Cochrane G."/>
            <person name="Meng A."/>
            <person name="Brown T."/>
            <person name="Cohen L."/>
        </authorList>
    </citation>
    <scope>NUCLEOTIDE SEQUENCE</scope>
    <source>
        <strain evidence="1">308</strain>
    </source>
</reference>